<evidence type="ECO:0000313" key="3">
    <source>
        <dbReference type="Proteomes" id="UP000827889"/>
    </source>
</evidence>
<dbReference type="PANTHER" id="PTHR33232">
    <property type="entry name" value="PROTEIN SIEVE ELEMENT OCCLUSION B-LIKE"/>
    <property type="match status" value="1"/>
</dbReference>
<dbReference type="PANTHER" id="PTHR33232:SF11">
    <property type="entry name" value="PROTEIN SIEVE ELEMENT OCCLUSION C"/>
    <property type="match status" value="1"/>
</dbReference>
<evidence type="ECO:0000259" key="2">
    <source>
        <dbReference type="Pfam" id="PF14577"/>
    </source>
</evidence>
<dbReference type="Proteomes" id="UP000827889">
    <property type="component" value="Chromosome 6"/>
</dbReference>
<protein>
    <submittedName>
        <fullName evidence="4">Protein SIEVE ELEMENT OCCLUSION C isoform X1</fullName>
    </submittedName>
</protein>
<dbReference type="InterPro" id="IPR027944">
    <property type="entry name" value="SEO_C"/>
</dbReference>
<dbReference type="Pfam" id="PF14576">
    <property type="entry name" value="SEO_N"/>
    <property type="match status" value="1"/>
</dbReference>
<accession>A0A8B8Q6W2</accession>
<dbReference type="Pfam" id="PF14577">
    <property type="entry name" value="SEO_C"/>
    <property type="match status" value="1"/>
</dbReference>
<dbReference type="KEGG" id="rarg:115749397"/>
<organism evidence="3 4">
    <name type="scientific">Rhodamnia argentea</name>
    <dbReference type="NCBI Taxonomy" id="178133"/>
    <lineage>
        <taxon>Eukaryota</taxon>
        <taxon>Viridiplantae</taxon>
        <taxon>Streptophyta</taxon>
        <taxon>Embryophyta</taxon>
        <taxon>Tracheophyta</taxon>
        <taxon>Spermatophyta</taxon>
        <taxon>Magnoliopsida</taxon>
        <taxon>eudicotyledons</taxon>
        <taxon>Gunneridae</taxon>
        <taxon>Pentapetalae</taxon>
        <taxon>rosids</taxon>
        <taxon>malvids</taxon>
        <taxon>Myrtales</taxon>
        <taxon>Myrtaceae</taxon>
        <taxon>Myrtoideae</taxon>
        <taxon>Myrteae</taxon>
        <taxon>Australasian group</taxon>
        <taxon>Rhodamnia</taxon>
    </lineage>
</organism>
<dbReference type="InterPro" id="IPR027942">
    <property type="entry name" value="SEO_N"/>
</dbReference>
<proteinExistence type="predicted"/>
<dbReference type="InterPro" id="IPR039299">
    <property type="entry name" value="SEOA"/>
</dbReference>
<dbReference type="RefSeq" id="XP_030542062.1">
    <property type="nucleotide sequence ID" value="XM_030686202.2"/>
</dbReference>
<dbReference type="GO" id="GO:0010088">
    <property type="term" value="P:phloem development"/>
    <property type="evidence" value="ECO:0007669"/>
    <property type="project" value="InterPro"/>
</dbReference>
<reference evidence="4" key="1">
    <citation type="submission" date="2025-08" db="UniProtKB">
        <authorList>
            <consortium name="RefSeq"/>
        </authorList>
    </citation>
    <scope>IDENTIFICATION</scope>
    <source>
        <tissue evidence="4">Leaf</tissue>
    </source>
</reference>
<dbReference type="GeneID" id="115749397"/>
<feature type="domain" description="Sieve element occlusion N-terminal" evidence="1">
    <location>
        <begin position="116"/>
        <end position="317"/>
    </location>
</feature>
<feature type="domain" description="Sieve element occlusion C-terminal" evidence="2">
    <location>
        <begin position="482"/>
        <end position="703"/>
    </location>
</feature>
<keyword evidence="3" id="KW-1185">Reference proteome</keyword>
<dbReference type="AlphaFoldDB" id="A0A8B8Q6W2"/>
<evidence type="ECO:0000259" key="1">
    <source>
        <dbReference type="Pfam" id="PF14576"/>
    </source>
</evidence>
<evidence type="ECO:0000313" key="4">
    <source>
        <dbReference type="RefSeq" id="XP_030542062.1"/>
    </source>
</evidence>
<name>A0A8B8Q6W2_9MYRT</name>
<sequence length="704" mass="80240">MSWLGIDQFLPTSGLSLEEDMLVRKLLLAHDPDGRHLDSELLLQAIEDAMCCATSLDIACDVKREDDIRQAGVVGLQEPLGVTIHRISSEALSLSLSLSLSLQFTSIDTHIRCFAICLQMLCLCFSQKNMCARTLHVFDLLCYYAWDAKVVLVLAAVSMSYAELCLVIQLSPWNPLAKSVAILKQLQPNSKAFNRRLKALSSLIMKMLDMAKCIFKFTNLSISHLNPDKEAIETIKSNICLTAFWIVRSSLTSYSHMNDLMTIKSGCTNSSAIAIWELSSLAYTLTNLYSRLKRLVDGLIHRLEEKVEQKLVSLFRETRRDNQEVLTTLFSLKDKFPLKEKCSQAKVGISELTGKVVMFLISKPEFPSPEEWLLLVHQANNLPQNKTLEGNYDIVWVPISSSCAWTDSEDRSFDYLSNCMPWYSLRRPHLLSPATVNFIKQSWNYKEEPIMVVMDADGAITNLNAIDMLRIWGVKAYPFSSSREEELWEAENWGLHLMLDGIDQLLTYWIEQGKNVCIYGSDDLGWIKEFHSKMEIISEGVQLELVYVGKRIHHAQMMYIPANIHLHLSPTRIRFFWLRLESMRKSKLRLGKTVNTDQTLQEVSALLDFDEKDKDWAIFGKGSSADTIRLQGNRLVECLDKFPEWGQNVGKWGLLNAFRMALEPAVLDGPCSHTDTIPFEEGLAEKILFCVKCKRPMKSFLVYE</sequence>
<gene>
    <name evidence="4" type="primary">LOC115749397</name>
</gene>
<dbReference type="OrthoDB" id="1670392at2759"/>